<comment type="caution">
    <text evidence="2">The sequence shown here is derived from an EMBL/GenBank/DDBJ whole genome shotgun (WGS) entry which is preliminary data.</text>
</comment>
<reference evidence="2 3" key="1">
    <citation type="submission" date="2020-08" db="EMBL/GenBank/DDBJ databases">
        <title>Genomic Encyclopedia of Type Strains, Phase IV (KMG-V): Genome sequencing to study the core and pangenomes of soil and plant-associated prokaryotes.</title>
        <authorList>
            <person name="Whitman W."/>
        </authorList>
    </citation>
    <scope>NUCLEOTIDE SEQUENCE [LARGE SCALE GENOMIC DNA]</scope>
    <source>
        <strain evidence="2 3">34/80</strain>
    </source>
</reference>
<keyword evidence="1" id="KW-0732">Signal</keyword>
<evidence type="ECO:0000313" key="2">
    <source>
        <dbReference type="EMBL" id="MBB4225011.1"/>
    </source>
</evidence>
<dbReference type="RefSeq" id="WP_184641872.1">
    <property type="nucleotide sequence ID" value="NZ_JACIFZ010000010.1"/>
</dbReference>
<dbReference type="EMBL" id="JACIFZ010000010">
    <property type="protein sequence ID" value="MBB4225011.1"/>
    <property type="molecule type" value="Genomic_DNA"/>
</dbReference>
<feature type="chain" id="PRO_5032584771" evidence="1">
    <location>
        <begin position="19"/>
        <end position="158"/>
    </location>
</feature>
<feature type="signal peptide" evidence="1">
    <location>
        <begin position="1"/>
        <end position="18"/>
    </location>
</feature>
<gene>
    <name evidence="2" type="ORF">GGD71_005820</name>
</gene>
<dbReference type="AlphaFoldDB" id="A0A840G706"/>
<organism evidence="2 3">
    <name type="scientific">Variovorax guangxiensis</name>
    <dbReference type="NCBI Taxonomy" id="1775474"/>
    <lineage>
        <taxon>Bacteria</taxon>
        <taxon>Pseudomonadati</taxon>
        <taxon>Pseudomonadota</taxon>
        <taxon>Betaproteobacteria</taxon>
        <taxon>Burkholderiales</taxon>
        <taxon>Comamonadaceae</taxon>
        <taxon>Variovorax</taxon>
    </lineage>
</organism>
<name>A0A840G706_9BURK</name>
<evidence type="ECO:0000256" key="1">
    <source>
        <dbReference type="SAM" id="SignalP"/>
    </source>
</evidence>
<accession>A0A840G706</accession>
<sequence length="158" mass="17549">MKRVSFLLSTLFMVIAHAQPLERWLLPDPDEMVKASNVLCLDQAKATLVAGSLRAQGRSRDEVLSLLPEAPKAMSLRVVSAMRESVEDAFDFPSLSLYAQYAFRSEACFRETLGGVRMPRLATVRPQVEKCQQAHGPEKSSALFQCVRAVVRSAEPQL</sequence>
<protein>
    <submittedName>
        <fullName evidence="2">Uncharacterized protein</fullName>
    </submittedName>
</protein>
<proteinExistence type="predicted"/>
<evidence type="ECO:0000313" key="3">
    <source>
        <dbReference type="Proteomes" id="UP000524450"/>
    </source>
</evidence>
<dbReference type="Proteomes" id="UP000524450">
    <property type="component" value="Unassembled WGS sequence"/>
</dbReference>